<evidence type="ECO:0000313" key="2">
    <source>
        <dbReference type="Proteomes" id="UP000694403"/>
    </source>
</evidence>
<protein>
    <submittedName>
        <fullName evidence="1">Uncharacterized protein</fullName>
    </submittedName>
</protein>
<dbReference type="Ensembl" id="ENSCSRT00000018236.1">
    <property type="protein sequence ID" value="ENSCSRP00000017434.1"/>
    <property type="gene ID" value="ENSCSRG00000013395.1"/>
</dbReference>
<name>A0A8C3SQD6_CHESE</name>
<sequence>VDWVTLFFVMSPGAQSQVQLVESGGDVKMAGDSLSISCKGLTPPHSVTTGGSGGIFCTP</sequence>
<reference evidence="1" key="1">
    <citation type="submission" date="2025-08" db="UniProtKB">
        <authorList>
            <consortium name="Ensembl"/>
        </authorList>
    </citation>
    <scope>IDENTIFICATION</scope>
</reference>
<dbReference type="Proteomes" id="UP000694403">
    <property type="component" value="Unplaced"/>
</dbReference>
<proteinExistence type="predicted"/>
<accession>A0A8C3SQD6</accession>
<reference evidence="1" key="2">
    <citation type="submission" date="2025-09" db="UniProtKB">
        <authorList>
            <consortium name="Ensembl"/>
        </authorList>
    </citation>
    <scope>IDENTIFICATION</scope>
</reference>
<keyword evidence="2" id="KW-1185">Reference proteome</keyword>
<dbReference type="AlphaFoldDB" id="A0A8C3SQD6"/>
<evidence type="ECO:0000313" key="1">
    <source>
        <dbReference type="Ensembl" id="ENSCSRP00000017434.1"/>
    </source>
</evidence>
<organism evidence="1 2">
    <name type="scientific">Chelydra serpentina</name>
    <name type="common">Snapping turtle</name>
    <name type="synonym">Testudo serpentina</name>
    <dbReference type="NCBI Taxonomy" id="8475"/>
    <lineage>
        <taxon>Eukaryota</taxon>
        <taxon>Metazoa</taxon>
        <taxon>Chordata</taxon>
        <taxon>Craniata</taxon>
        <taxon>Vertebrata</taxon>
        <taxon>Euteleostomi</taxon>
        <taxon>Archelosauria</taxon>
        <taxon>Testudinata</taxon>
        <taxon>Testudines</taxon>
        <taxon>Cryptodira</taxon>
        <taxon>Durocryptodira</taxon>
        <taxon>Americhelydia</taxon>
        <taxon>Chelydroidea</taxon>
        <taxon>Chelydridae</taxon>
        <taxon>Chelydra</taxon>
    </lineage>
</organism>